<feature type="transmembrane region" description="Helical" evidence="9">
    <location>
        <begin position="51"/>
        <end position="71"/>
    </location>
</feature>
<evidence type="ECO:0000313" key="12">
    <source>
        <dbReference type="EMBL" id="RZU46993.1"/>
    </source>
</evidence>
<keyword evidence="2 9" id="KW-0812">Transmembrane</keyword>
<feature type="transmembrane region" description="Helical" evidence="9">
    <location>
        <begin position="327"/>
        <end position="348"/>
    </location>
</feature>
<feature type="coiled-coil region" evidence="8">
    <location>
        <begin position="356"/>
        <end position="385"/>
    </location>
</feature>
<keyword evidence="8" id="KW-0175">Coiled coil</keyword>
<dbReference type="InterPro" id="IPR004089">
    <property type="entry name" value="MCPsignal_dom"/>
</dbReference>
<keyword evidence="13" id="KW-1185">Reference proteome</keyword>
<protein>
    <submittedName>
        <fullName evidence="12">Twitching motility protein PilJ</fullName>
    </submittedName>
</protein>
<evidence type="ECO:0000256" key="3">
    <source>
        <dbReference type="ARBA" id="ARBA00022989"/>
    </source>
</evidence>
<dbReference type="Gene3D" id="1.10.287.950">
    <property type="entry name" value="Methyl-accepting chemotaxis protein"/>
    <property type="match status" value="1"/>
</dbReference>
<dbReference type="SMART" id="SM00283">
    <property type="entry name" value="MA"/>
    <property type="match status" value="1"/>
</dbReference>
<comment type="caution">
    <text evidence="12">The sequence shown here is derived from an EMBL/GenBank/DDBJ whole genome shotgun (WGS) entry which is preliminary data.</text>
</comment>
<evidence type="ECO:0000256" key="7">
    <source>
        <dbReference type="PROSITE-ProRule" id="PRU00284"/>
    </source>
</evidence>
<evidence type="ECO:0000256" key="6">
    <source>
        <dbReference type="ARBA" id="ARBA00029447"/>
    </source>
</evidence>
<evidence type="ECO:0000256" key="9">
    <source>
        <dbReference type="SAM" id="Phobius"/>
    </source>
</evidence>
<dbReference type="SUPFAM" id="SSF58104">
    <property type="entry name" value="Methyl-accepting chemotaxis protein (MCP) signaling domain"/>
    <property type="match status" value="1"/>
</dbReference>
<keyword evidence="4 9" id="KW-0472">Membrane</keyword>
<dbReference type="Pfam" id="PF00015">
    <property type="entry name" value="MCPsignal"/>
    <property type="match status" value="1"/>
</dbReference>
<evidence type="ECO:0000259" key="10">
    <source>
        <dbReference type="PROSITE" id="PS50111"/>
    </source>
</evidence>
<dbReference type="EMBL" id="SHKX01000011">
    <property type="protein sequence ID" value="RZU46993.1"/>
    <property type="molecule type" value="Genomic_DNA"/>
</dbReference>
<evidence type="ECO:0000256" key="1">
    <source>
        <dbReference type="ARBA" id="ARBA00004141"/>
    </source>
</evidence>
<dbReference type="InterPro" id="IPR029095">
    <property type="entry name" value="NarX-like_N"/>
</dbReference>
<dbReference type="PROSITE" id="PS50885">
    <property type="entry name" value="HAMP"/>
    <property type="match status" value="1"/>
</dbReference>
<sequence length="710" mass="76150">MKLQKNNWRASLDANKVKGVFSAKNLKALFSRNFWVNFWNSVADSPDTGRWLVSFILAFVFTAIAFGVVGYRSDKGRNMIQHSSEMRVLSQDIAKNAGEAATGNQQAFESLNKASKEFNRRWTALKKLHDPAKPDSKAVQAIWERMNKNNQAVLAGEKTVSNLHDLVAGIADAVPELQSENDVFVDRLVALGAPAAQVVVAKQQSVLAERILRSVSSVLNGDENAVMAADDFGRDAAEFGEVLQALQNGSPDRGISAVRDPEARQSLDAIAKLFDTSVQQGANEILESSPELFQVREASSAVFRDSPELLTALNAMTISIDDESNSLAAALIGGVSLLTTLASLIMLIRLRARQDRERAEGEKALEKDRAEKVELENQRNQAAILRLLDELGDLADGDLTVQATVSEDFTGAIADSINYSIDQLRQLVSTINQTAVQVSSAAQETQSTAMHLAEASEHQAQEIAGASAAVNEMAVSIDQVSANAAESAVVADRSVAIAHKGADVVQRSIEGMDTIREQIQETSKRIKRLGESSQEIGDIVSLINDIADQTNILALNAAIQASMAGEAGRGFAVVADEVQRLAERSAAATKQIEQLVKTIQSDTNEAVISMEQTTSEVVRGARLAQDAGVALEEIQTVSRNLADLIQNISNAARQQAASAGHISNTMNVIQEITTQTTAGTIATARSIGNLAEMAAELRLSVAGFKLPEAA</sequence>
<dbReference type="CDD" id="cd11386">
    <property type="entry name" value="MCP_signal"/>
    <property type="match status" value="1"/>
</dbReference>
<dbReference type="GO" id="GO:0006935">
    <property type="term" value="P:chemotaxis"/>
    <property type="evidence" value="ECO:0007669"/>
    <property type="project" value="UniProtKB-ARBA"/>
</dbReference>
<dbReference type="GO" id="GO:0007165">
    <property type="term" value="P:signal transduction"/>
    <property type="evidence" value="ECO:0007669"/>
    <property type="project" value="UniProtKB-KW"/>
</dbReference>
<dbReference type="PANTHER" id="PTHR32089">
    <property type="entry name" value="METHYL-ACCEPTING CHEMOTAXIS PROTEIN MCPB"/>
    <property type="match status" value="1"/>
</dbReference>
<evidence type="ECO:0000256" key="5">
    <source>
        <dbReference type="ARBA" id="ARBA00023224"/>
    </source>
</evidence>
<dbReference type="RefSeq" id="WP_278044899.1">
    <property type="nucleotide sequence ID" value="NZ_SHKX01000011.1"/>
</dbReference>
<keyword evidence="5 7" id="KW-0807">Transducer</keyword>
<comment type="subcellular location">
    <subcellularLocation>
        <location evidence="1">Membrane</location>
        <topology evidence="1">Multi-pass membrane protein</topology>
    </subcellularLocation>
</comment>
<name>A0A4Q7ZAR1_9GAMM</name>
<evidence type="ECO:0000256" key="8">
    <source>
        <dbReference type="SAM" id="Coils"/>
    </source>
</evidence>
<dbReference type="InterPro" id="IPR003660">
    <property type="entry name" value="HAMP_dom"/>
</dbReference>
<dbReference type="FunFam" id="1.10.287.950:FF:000001">
    <property type="entry name" value="Methyl-accepting chemotaxis sensory transducer"/>
    <property type="match status" value="1"/>
</dbReference>
<evidence type="ECO:0000256" key="4">
    <source>
        <dbReference type="ARBA" id="ARBA00023136"/>
    </source>
</evidence>
<dbReference type="PANTHER" id="PTHR32089:SF119">
    <property type="entry name" value="METHYL-ACCEPTING CHEMOTAXIS PROTEIN CTPL"/>
    <property type="match status" value="1"/>
</dbReference>
<feature type="domain" description="Methyl-accepting transducer" evidence="10">
    <location>
        <begin position="434"/>
        <end position="670"/>
    </location>
</feature>
<dbReference type="Pfam" id="PF13675">
    <property type="entry name" value="PilJ"/>
    <property type="match status" value="1"/>
</dbReference>
<evidence type="ECO:0000256" key="2">
    <source>
        <dbReference type="ARBA" id="ARBA00022692"/>
    </source>
</evidence>
<proteinExistence type="inferred from homology"/>
<dbReference type="AlphaFoldDB" id="A0A4Q7ZAR1"/>
<dbReference type="PROSITE" id="PS50111">
    <property type="entry name" value="CHEMOTAXIS_TRANSDUC_2"/>
    <property type="match status" value="1"/>
</dbReference>
<dbReference type="Proteomes" id="UP000292423">
    <property type="component" value="Unassembled WGS sequence"/>
</dbReference>
<gene>
    <name evidence="12" type="ORF">EV700_1380</name>
</gene>
<feature type="domain" description="HAMP" evidence="11">
    <location>
        <begin position="378"/>
        <end position="429"/>
    </location>
</feature>
<evidence type="ECO:0000313" key="13">
    <source>
        <dbReference type="Proteomes" id="UP000292423"/>
    </source>
</evidence>
<dbReference type="GO" id="GO:0016020">
    <property type="term" value="C:membrane"/>
    <property type="evidence" value="ECO:0007669"/>
    <property type="project" value="UniProtKB-SubCell"/>
</dbReference>
<reference evidence="12 13" key="1">
    <citation type="submission" date="2019-02" db="EMBL/GenBank/DDBJ databases">
        <title>Genomic Encyclopedia of Type Strains, Phase IV (KMG-IV): sequencing the most valuable type-strain genomes for metagenomic binning, comparative biology and taxonomic classification.</title>
        <authorList>
            <person name="Goeker M."/>
        </authorList>
    </citation>
    <scope>NUCLEOTIDE SEQUENCE [LARGE SCALE GENOMIC DNA]</scope>
    <source>
        <strain evidence="12 13">DSM 105135</strain>
    </source>
</reference>
<keyword evidence="3 9" id="KW-1133">Transmembrane helix</keyword>
<accession>A0A4Q7ZAR1</accession>
<organism evidence="12 13">
    <name type="scientific">Fluviicoccus keumensis</name>
    <dbReference type="NCBI Taxonomy" id="1435465"/>
    <lineage>
        <taxon>Bacteria</taxon>
        <taxon>Pseudomonadati</taxon>
        <taxon>Pseudomonadota</taxon>
        <taxon>Gammaproteobacteria</taxon>
        <taxon>Moraxellales</taxon>
        <taxon>Moraxellaceae</taxon>
        <taxon>Fluviicoccus</taxon>
    </lineage>
</organism>
<comment type="similarity">
    <text evidence="6">Belongs to the methyl-accepting chemotaxis (MCP) protein family.</text>
</comment>
<evidence type="ECO:0000259" key="11">
    <source>
        <dbReference type="PROSITE" id="PS50885"/>
    </source>
</evidence>